<dbReference type="InterPro" id="IPR036388">
    <property type="entry name" value="WH-like_DNA-bd_sf"/>
</dbReference>
<evidence type="ECO:0000256" key="2">
    <source>
        <dbReference type="ARBA" id="ARBA00023015"/>
    </source>
</evidence>
<dbReference type="GO" id="GO:0003677">
    <property type="term" value="F:DNA binding"/>
    <property type="evidence" value="ECO:0007669"/>
    <property type="project" value="UniProtKB-KW"/>
</dbReference>
<evidence type="ECO:0000259" key="5">
    <source>
        <dbReference type="PROSITE" id="PS50931"/>
    </source>
</evidence>
<comment type="similarity">
    <text evidence="1">Belongs to the LysR transcriptional regulatory family.</text>
</comment>
<dbReference type="EMBL" id="JACHMB010000001">
    <property type="protein sequence ID" value="MBB5780646.1"/>
    <property type="molecule type" value="Genomic_DNA"/>
</dbReference>
<gene>
    <name evidence="6" type="ORF">HD596_007402</name>
</gene>
<evidence type="ECO:0000256" key="3">
    <source>
        <dbReference type="ARBA" id="ARBA00023125"/>
    </source>
</evidence>
<dbReference type="Gene3D" id="3.40.190.290">
    <property type="match status" value="1"/>
</dbReference>
<dbReference type="Proteomes" id="UP000579153">
    <property type="component" value="Unassembled WGS sequence"/>
</dbReference>
<dbReference type="PANTHER" id="PTHR30346:SF28">
    <property type="entry name" value="HTH-TYPE TRANSCRIPTIONAL REGULATOR CYNR"/>
    <property type="match status" value="1"/>
</dbReference>
<organism evidence="6 7">
    <name type="scientific">Nonomuraea jabiensis</name>
    <dbReference type="NCBI Taxonomy" id="882448"/>
    <lineage>
        <taxon>Bacteria</taxon>
        <taxon>Bacillati</taxon>
        <taxon>Actinomycetota</taxon>
        <taxon>Actinomycetes</taxon>
        <taxon>Streptosporangiales</taxon>
        <taxon>Streptosporangiaceae</taxon>
        <taxon>Nonomuraea</taxon>
    </lineage>
</organism>
<dbReference type="InterPro" id="IPR036390">
    <property type="entry name" value="WH_DNA-bd_sf"/>
</dbReference>
<dbReference type="Pfam" id="PF03466">
    <property type="entry name" value="LysR_substrate"/>
    <property type="match status" value="1"/>
</dbReference>
<evidence type="ECO:0000256" key="1">
    <source>
        <dbReference type="ARBA" id="ARBA00009437"/>
    </source>
</evidence>
<keyword evidence="2" id="KW-0805">Transcription regulation</keyword>
<name>A0A7W9GBD5_9ACTN</name>
<keyword evidence="4" id="KW-0804">Transcription</keyword>
<evidence type="ECO:0000313" key="7">
    <source>
        <dbReference type="Proteomes" id="UP000579153"/>
    </source>
</evidence>
<dbReference type="CDD" id="cd08434">
    <property type="entry name" value="PBP2_GltC_like"/>
    <property type="match status" value="1"/>
</dbReference>
<dbReference type="GO" id="GO:0003700">
    <property type="term" value="F:DNA-binding transcription factor activity"/>
    <property type="evidence" value="ECO:0007669"/>
    <property type="project" value="InterPro"/>
</dbReference>
<dbReference type="GO" id="GO:0032993">
    <property type="term" value="C:protein-DNA complex"/>
    <property type="evidence" value="ECO:0007669"/>
    <property type="project" value="TreeGrafter"/>
</dbReference>
<feature type="domain" description="HTH lysR-type" evidence="5">
    <location>
        <begin position="18"/>
        <end position="70"/>
    </location>
</feature>
<dbReference type="SUPFAM" id="SSF53850">
    <property type="entry name" value="Periplasmic binding protein-like II"/>
    <property type="match status" value="1"/>
</dbReference>
<evidence type="ECO:0000313" key="6">
    <source>
        <dbReference type="EMBL" id="MBB5780646.1"/>
    </source>
</evidence>
<dbReference type="Pfam" id="PF00126">
    <property type="entry name" value="HTH_1"/>
    <property type="match status" value="1"/>
</dbReference>
<keyword evidence="3 6" id="KW-0238">DNA-binding</keyword>
<evidence type="ECO:0000256" key="4">
    <source>
        <dbReference type="ARBA" id="ARBA00023163"/>
    </source>
</evidence>
<dbReference type="PROSITE" id="PS50931">
    <property type="entry name" value="HTH_LYSR"/>
    <property type="match status" value="1"/>
</dbReference>
<accession>A0A7W9GBD5</accession>
<keyword evidence="7" id="KW-1185">Reference proteome</keyword>
<dbReference type="InterPro" id="IPR000847">
    <property type="entry name" value="LysR_HTH_N"/>
</dbReference>
<dbReference type="PANTHER" id="PTHR30346">
    <property type="entry name" value="TRANSCRIPTIONAL DUAL REGULATOR HCAR-RELATED"/>
    <property type="match status" value="1"/>
</dbReference>
<dbReference type="AlphaFoldDB" id="A0A7W9GBD5"/>
<dbReference type="InterPro" id="IPR005119">
    <property type="entry name" value="LysR_subst-bd"/>
</dbReference>
<proteinExistence type="inferred from homology"/>
<reference evidence="6 7" key="1">
    <citation type="submission" date="2020-08" db="EMBL/GenBank/DDBJ databases">
        <title>Sequencing the genomes of 1000 actinobacteria strains.</title>
        <authorList>
            <person name="Klenk H.-P."/>
        </authorList>
    </citation>
    <scope>NUCLEOTIDE SEQUENCE [LARGE SCALE GENOMIC DNA]</scope>
    <source>
        <strain evidence="6 7">DSM 45507</strain>
    </source>
</reference>
<comment type="caution">
    <text evidence="6">The sequence shown here is derived from an EMBL/GenBank/DDBJ whole genome shotgun (WGS) entry which is preliminary data.</text>
</comment>
<dbReference type="SUPFAM" id="SSF46785">
    <property type="entry name" value="Winged helix' DNA-binding domain"/>
    <property type="match status" value="1"/>
</dbReference>
<dbReference type="Gene3D" id="1.10.10.10">
    <property type="entry name" value="Winged helix-like DNA-binding domain superfamily/Winged helix DNA-binding domain"/>
    <property type="match status" value="1"/>
</dbReference>
<sequence length="318" mass="33478">MMDESADERLAARLAPALALLAAVGETGHVTRAAELLGIPQPTASRRLAALADLVGAPLVVPSGRGIRLTRAGRTLAAASARTLTAMAAAAREVREEIDPASGRIVLGFLHLLGRTLVPSLIGGFRERHPGIRFSLVQGSRHDMIEELREGRIDLVFVAPMPVDAPDLAGAPLADQELVLSVPPTHRLAARARVRAAELAGEELVTLEPGYGLRQITDDLCAAAGFEPRIAFEGQETETVRGLVAAGLGVAVLPRSTHPAADATVTGVVEIPLSPPLYRTIGVSWLRDARLPLAVRAFRDHARAGTTDLGPGFRPATP</sequence>
<protein>
    <submittedName>
        <fullName evidence="6">DNA-binding transcriptional LysR family regulator</fullName>
    </submittedName>
</protein>